<dbReference type="GO" id="GO:0005524">
    <property type="term" value="F:ATP binding"/>
    <property type="evidence" value="ECO:0007669"/>
    <property type="project" value="InterPro"/>
</dbReference>
<dbReference type="GO" id="GO:0016887">
    <property type="term" value="F:ATP hydrolysis activity"/>
    <property type="evidence" value="ECO:0007669"/>
    <property type="project" value="InterPro"/>
</dbReference>
<reference evidence="2" key="1">
    <citation type="submission" date="2018-11" db="EMBL/GenBank/DDBJ databases">
        <authorList>
            <consortium name="Pathogen Informatics"/>
        </authorList>
    </citation>
    <scope>NUCLEOTIDE SEQUENCE</scope>
</reference>
<evidence type="ECO:0000313" key="3">
    <source>
        <dbReference type="Proteomes" id="UP000784294"/>
    </source>
</evidence>
<dbReference type="PANTHER" id="PTHR24221:SF654">
    <property type="entry name" value="ATP-BINDING CASSETTE SUB-FAMILY B MEMBER 6"/>
    <property type="match status" value="1"/>
</dbReference>
<dbReference type="AlphaFoldDB" id="A0A3S5B1K5"/>
<dbReference type="GO" id="GO:0005774">
    <property type="term" value="C:vacuolar membrane"/>
    <property type="evidence" value="ECO:0007669"/>
    <property type="project" value="TreeGrafter"/>
</dbReference>
<dbReference type="InterPro" id="IPR039421">
    <property type="entry name" value="Type_1_exporter"/>
</dbReference>
<evidence type="ECO:0000259" key="1">
    <source>
        <dbReference type="Pfam" id="PF00005"/>
    </source>
</evidence>
<comment type="caution">
    <text evidence="2">The sequence shown here is derived from an EMBL/GenBank/DDBJ whole genome shotgun (WGS) entry which is preliminary data.</text>
</comment>
<feature type="non-terminal residue" evidence="2">
    <location>
        <position position="1"/>
    </location>
</feature>
<dbReference type="GO" id="GO:0015439">
    <property type="term" value="F:ABC-type heme transporter activity"/>
    <property type="evidence" value="ECO:0007669"/>
    <property type="project" value="TreeGrafter"/>
</dbReference>
<protein>
    <recommendedName>
        <fullName evidence="1">ABC transporter domain-containing protein</fullName>
    </recommendedName>
</protein>
<dbReference type="EMBL" id="CAAALY010117677">
    <property type="protein sequence ID" value="VEL31003.1"/>
    <property type="molecule type" value="Genomic_DNA"/>
</dbReference>
<evidence type="ECO:0000313" key="2">
    <source>
        <dbReference type="EMBL" id="VEL31003.1"/>
    </source>
</evidence>
<dbReference type="PANTHER" id="PTHR24221">
    <property type="entry name" value="ATP-BINDING CASSETTE SUB-FAMILY B"/>
    <property type="match status" value="1"/>
</dbReference>
<dbReference type="SUPFAM" id="SSF52540">
    <property type="entry name" value="P-loop containing nucleoside triphosphate hydrolases"/>
    <property type="match status" value="1"/>
</dbReference>
<gene>
    <name evidence="2" type="ORF">PXEA_LOCUS24443</name>
</gene>
<feature type="domain" description="ABC transporter" evidence="1">
    <location>
        <begin position="18"/>
        <end position="81"/>
    </location>
</feature>
<name>A0A3S5B1K5_9PLAT</name>
<organism evidence="2 3">
    <name type="scientific">Protopolystoma xenopodis</name>
    <dbReference type="NCBI Taxonomy" id="117903"/>
    <lineage>
        <taxon>Eukaryota</taxon>
        <taxon>Metazoa</taxon>
        <taxon>Spiralia</taxon>
        <taxon>Lophotrochozoa</taxon>
        <taxon>Platyhelminthes</taxon>
        <taxon>Monogenea</taxon>
        <taxon>Polyopisthocotylea</taxon>
        <taxon>Polystomatidea</taxon>
        <taxon>Polystomatidae</taxon>
        <taxon>Protopolystoma</taxon>
    </lineage>
</organism>
<dbReference type="Proteomes" id="UP000784294">
    <property type="component" value="Unassembled WGS sequence"/>
</dbReference>
<accession>A0A3S5B1K5</accession>
<keyword evidence="3" id="KW-1185">Reference proteome</keyword>
<dbReference type="GO" id="GO:0020037">
    <property type="term" value="F:heme binding"/>
    <property type="evidence" value="ECO:0007669"/>
    <property type="project" value="TreeGrafter"/>
</dbReference>
<dbReference type="InterPro" id="IPR027417">
    <property type="entry name" value="P-loop_NTPase"/>
</dbReference>
<dbReference type="OrthoDB" id="6500128at2759"/>
<dbReference type="Gene3D" id="3.40.50.300">
    <property type="entry name" value="P-loop containing nucleotide triphosphate hydrolases"/>
    <property type="match status" value="1"/>
</dbReference>
<dbReference type="InterPro" id="IPR003439">
    <property type="entry name" value="ABC_transporter-like_ATP-bd"/>
</dbReference>
<sequence length="91" mass="10310">DTVLFNDTIRYNIQYGRHSATDYEVEAAARSADIHNLCLEFPQGYETIVGERGLKLSGGEKQRVAIARTILKMPRIILLDEVNYILILDSI</sequence>
<dbReference type="Pfam" id="PF00005">
    <property type="entry name" value="ABC_tran"/>
    <property type="match status" value="1"/>
</dbReference>
<proteinExistence type="predicted"/>